<sequence>MKVIILAGGMGTRLGSLGELMPKPMIEIGGKPIIWHIMKIFSHYGYNDFIVCLGYKGNVIKDYFYHYYTYNSDFTINLASDEIIFHNSNDDNFNVTLVDTGLKNLKGSRLKQVERYLEDNLNFITYGDGVADINISSLVEFHKSHNKLLTITGVKPPSMFGEMIEKDGLVLSFEEKPQTSKGLINGGFMVFHRDLMNYLSEDPQCDFEFGPLEDLAKKEEIMTYKHKGFWECADTVRDLEHLNKLWNENKAFWKIW</sequence>
<dbReference type="STRING" id="459349.CLOAM0642"/>
<dbReference type="HOGENOM" id="CLU_029499_10_0_0"/>
<dbReference type="EC" id="2.7.7.33" evidence="2"/>
<keyword evidence="2" id="KW-0548">Nucleotidyltransferase</keyword>
<dbReference type="GO" id="GO:0047343">
    <property type="term" value="F:glucose-1-phosphate cytidylyltransferase activity"/>
    <property type="evidence" value="ECO:0007669"/>
    <property type="project" value="UniProtKB-EC"/>
</dbReference>
<dbReference type="PANTHER" id="PTHR47183">
    <property type="entry name" value="GLUCOSE-1-PHOSPHATE CYTIDYLYLTRANSFERASE-RELATED"/>
    <property type="match status" value="1"/>
</dbReference>
<dbReference type="GO" id="GO:0009243">
    <property type="term" value="P:O antigen biosynthetic process"/>
    <property type="evidence" value="ECO:0007669"/>
    <property type="project" value="InterPro"/>
</dbReference>
<dbReference type="SUPFAM" id="SSF53448">
    <property type="entry name" value="Nucleotide-diphospho-sugar transferases"/>
    <property type="match status" value="1"/>
</dbReference>
<accession>B0VEW0</accession>
<evidence type="ECO:0000259" key="1">
    <source>
        <dbReference type="Pfam" id="PF00483"/>
    </source>
</evidence>
<dbReference type="KEGG" id="caci:CLOAM0642"/>
<feature type="domain" description="Nucleotidyl transferase" evidence="1">
    <location>
        <begin position="2"/>
        <end position="204"/>
    </location>
</feature>
<dbReference type="InterPro" id="IPR046981">
    <property type="entry name" value="G1P_cyt_trans"/>
</dbReference>
<dbReference type="CDD" id="cd02524">
    <property type="entry name" value="G1P_cytidylyltransferase"/>
    <property type="match status" value="1"/>
</dbReference>
<dbReference type="InterPro" id="IPR013446">
    <property type="entry name" value="G1P_cyt_trans-like"/>
</dbReference>
<dbReference type="EMBL" id="CU466930">
    <property type="protein sequence ID" value="CAO80527.1"/>
    <property type="molecule type" value="Genomic_DNA"/>
</dbReference>
<dbReference type="InterPro" id="IPR029044">
    <property type="entry name" value="Nucleotide-diphossugar_trans"/>
</dbReference>
<protein>
    <submittedName>
        <fullName evidence="2">Glucose-1-phosphate cytidylyltransferase (CDP-glucose pyrophosphorylase)</fullName>
        <ecNumber evidence="2">2.7.7.33</ecNumber>
    </submittedName>
</protein>
<evidence type="ECO:0000313" key="3">
    <source>
        <dbReference type="Proteomes" id="UP000002019"/>
    </source>
</evidence>
<dbReference type="Gene3D" id="3.90.550.10">
    <property type="entry name" value="Spore Coat Polysaccharide Biosynthesis Protein SpsA, Chain A"/>
    <property type="match status" value="1"/>
</dbReference>
<reference evidence="2 3" key="1">
    <citation type="journal article" date="2008" name="J. Bacteriol.">
        <title>'Candidatus Cloacamonas acidaminovorans': genome sequence reconstruction provides a first glimpse of a new bacterial division.</title>
        <authorList>
            <person name="Pelletier E."/>
            <person name="Kreimeyer A."/>
            <person name="Bocs S."/>
            <person name="Rouy Z."/>
            <person name="Gyapay G."/>
            <person name="Chouari R."/>
            <person name="Riviere D."/>
            <person name="Ganesan A."/>
            <person name="Daegelen P."/>
            <person name="Sghir A."/>
            <person name="Cohen G.N."/>
            <person name="Medigue C."/>
            <person name="Weissenbach J."/>
            <person name="Le Paslier D."/>
        </authorList>
    </citation>
    <scope>NUCLEOTIDE SEQUENCE [LARGE SCALE GENOMIC DNA]</scope>
    <source>
        <strain evidence="3">Evry</strain>
    </source>
</reference>
<dbReference type="eggNOG" id="COG1208">
    <property type="taxonomic scope" value="Bacteria"/>
</dbReference>
<dbReference type="PANTHER" id="PTHR47183:SF2">
    <property type="entry name" value="GLUCOSE-1-PHOSPHATE CYTIDYLYLTRANSFERASE-RELATED"/>
    <property type="match status" value="1"/>
</dbReference>
<dbReference type="AlphaFoldDB" id="B0VEW0"/>
<proteinExistence type="predicted"/>
<evidence type="ECO:0000313" key="2">
    <source>
        <dbReference type="EMBL" id="CAO80527.1"/>
    </source>
</evidence>
<dbReference type="NCBIfam" id="TIGR02623">
    <property type="entry name" value="G1P_cyt_trans"/>
    <property type="match status" value="1"/>
</dbReference>
<dbReference type="RefSeq" id="WP_015424387.1">
    <property type="nucleotide sequence ID" value="NC_020449.1"/>
</dbReference>
<keyword evidence="2" id="KW-0808">Transferase</keyword>
<dbReference type="InterPro" id="IPR005835">
    <property type="entry name" value="NTP_transferase_dom"/>
</dbReference>
<dbReference type="Pfam" id="PF00483">
    <property type="entry name" value="NTP_transferase"/>
    <property type="match status" value="1"/>
</dbReference>
<gene>
    <name evidence="2" type="ordered locus">CLOAM0642</name>
</gene>
<name>B0VEW0_CLOAI</name>
<keyword evidence="3" id="KW-1185">Reference proteome</keyword>
<organism evidence="2 3">
    <name type="scientific">Cloacimonas acidaminovorans (strain Evry)</name>
    <dbReference type="NCBI Taxonomy" id="459349"/>
    <lineage>
        <taxon>Bacteria</taxon>
        <taxon>Pseudomonadati</taxon>
        <taxon>Candidatus Cloacimonadota</taxon>
        <taxon>Candidatus Cloacimonadia</taxon>
        <taxon>Candidatus Cloacimonadales</taxon>
        <taxon>Candidatus Cloacimonadaceae</taxon>
        <taxon>Candidatus Cloacimonas</taxon>
    </lineage>
</organism>
<dbReference type="OrthoDB" id="9813880at2"/>
<dbReference type="Proteomes" id="UP000002019">
    <property type="component" value="Chromosome"/>
</dbReference>